<dbReference type="PANTHER" id="PTHR22792">
    <property type="entry name" value="LUPUS LA PROTEIN-RELATED"/>
    <property type="match status" value="1"/>
</dbReference>
<keyword evidence="6" id="KW-1185">Reference proteome</keyword>
<feature type="compositionally biased region" description="Basic residues" evidence="3">
    <location>
        <begin position="144"/>
        <end position="159"/>
    </location>
</feature>
<dbReference type="InterPro" id="IPR006630">
    <property type="entry name" value="La_HTH"/>
</dbReference>
<gene>
    <name evidence="5" type="ORF">PVAP13_9NG324200</name>
</gene>
<evidence type="ECO:0000313" key="6">
    <source>
        <dbReference type="Proteomes" id="UP000823388"/>
    </source>
</evidence>
<comment type="caution">
    <text evidence="5">The sequence shown here is derived from an EMBL/GenBank/DDBJ whole genome shotgun (WGS) entry which is preliminary data.</text>
</comment>
<dbReference type="CDD" id="cd07323">
    <property type="entry name" value="LAM"/>
    <property type="match status" value="1"/>
</dbReference>
<organism evidence="5 6">
    <name type="scientific">Panicum virgatum</name>
    <name type="common">Blackwell switchgrass</name>
    <dbReference type="NCBI Taxonomy" id="38727"/>
    <lineage>
        <taxon>Eukaryota</taxon>
        <taxon>Viridiplantae</taxon>
        <taxon>Streptophyta</taxon>
        <taxon>Embryophyta</taxon>
        <taxon>Tracheophyta</taxon>
        <taxon>Spermatophyta</taxon>
        <taxon>Magnoliopsida</taxon>
        <taxon>Liliopsida</taxon>
        <taxon>Poales</taxon>
        <taxon>Poaceae</taxon>
        <taxon>PACMAD clade</taxon>
        <taxon>Panicoideae</taxon>
        <taxon>Panicodae</taxon>
        <taxon>Paniceae</taxon>
        <taxon>Panicinae</taxon>
        <taxon>Panicum</taxon>
        <taxon>Panicum sect. Hiantes</taxon>
    </lineage>
</organism>
<proteinExistence type="predicted"/>
<dbReference type="Gene3D" id="1.10.10.10">
    <property type="entry name" value="Winged helix-like DNA-binding domain superfamily/Winged helix DNA-binding domain"/>
    <property type="match status" value="1"/>
</dbReference>
<dbReference type="GO" id="GO:0003723">
    <property type="term" value="F:RNA binding"/>
    <property type="evidence" value="ECO:0007669"/>
    <property type="project" value="UniProtKB-UniRule"/>
</dbReference>
<sequence>MAPDHADDEAAAPVKTCADAAAASAKMDDAFVPSPWRDAPRASDACMPILGAAELWPELSCSVAASKGNKAPAASSSTTAAALIPMVALREQGTTSNNQIRGAPTAAVEPSSTNAPNNRERRAAAPEQPPMHASSHRISNAGVRGHHHQSGRFVPHTHGRGGEGFNGGRGSRRPAAGGANGRGNANANGSPTYLNRGGGRHGQEHRGGFNRQPRGRDHEDGHTPLGPPAGYVEAPHHMHPPPLPPPFMPMVPPPYPFYYGPPVSYGYGYPEFVTGFFAAHVPEALPPFMPEVLPSFMQYAALENHMMHLNLDKEAAGPSQTEPQHAPQQQPMQGQQAHQNQVQQQDPEQMRHEIRQQIEYYFSAKNLENDAFLRERMNQQGWVPLTHIAGFKKVFSKTTDMKFILDSILPSNEVEVLDGKIRKRIGWEVYLPLKQLK</sequence>
<feature type="compositionally biased region" description="Low complexity" evidence="3">
    <location>
        <begin position="323"/>
        <end position="345"/>
    </location>
</feature>
<evidence type="ECO:0000256" key="1">
    <source>
        <dbReference type="ARBA" id="ARBA00022884"/>
    </source>
</evidence>
<dbReference type="PROSITE" id="PS50961">
    <property type="entry name" value="HTH_LA"/>
    <property type="match status" value="1"/>
</dbReference>
<name>A0A8T0MSZ3_PANVG</name>
<evidence type="ECO:0000313" key="5">
    <source>
        <dbReference type="EMBL" id="KAG2537896.1"/>
    </source>
</evidence>
<dbReference type="InterPro" id="IPR036388">
    <property type="entry name" value="WH-like_DNA-bd_sf"/>
</dbReference>
<protein>
    <recommendedName>
        <fullName evidence="4">HTH La-type RNA-binding domain-containing protein</fullName>
    </recommendedName>
</protein>
<dbReference type="InterPro" id="IPR036390">
    <property type="entry name" value="WH_DNA-bd_sf"/>
</dbReference>
<dbReference type="Proteomes" id="UP000823388">
    <property type="component" value="Chromosome 9N"/>
</dbReference>
<evidence type="ECO:0000259" key="4">
    <source>
        <dbReference type="PROSITE" id="PS50961"/>
    </source>
</evidence>
<dbReference type="SMART" id="SM00715">
    <property type="entry name" value="LA"/>
    <property type="match status" value="1"/>
</dbReference>
<dbReference type="SUPFAM" id="SSF46785">
    <property type="entry name" value="Winged helix' DNA-binding domain"/>
    <property type="match status" value="1"/>
</dbReference>
<dbReference type="EMBL" id="CM029054">
    <property type="protein sequence ID" value="KAG2537896.1"/>
    <property type="molecule type" value="Genomic_DNA"/>
</dbReference>
<feature type="domain" description="HTH La-type RNA-binding" evidence="4">
    <location>
        <begin position="344"/>
        <end position="435"/>
    </location>
</feature>
<dbReference type="AlphaFoldDB" id="A0A8T0MSZ3"/>
<feature type="compositionally biased region" description="Low complexity" evidence="3">
    <location>
        <begin position="173"/>
        <end position="191"/>
    </location>
</feature>
<evidence type="ECO:0000256" key="2">
    <source>
        <dbReference type="PROSITE-ProRule" id="PRU00332"/>
    </source>
</evidence>
<reference evidence="5" key="1">
    <citation type="submission" date="2020-05" db="EMBL/GenBank/DDBJ databases">
        <title>WGS assembly of Panicum virgatum.</title>
        <authorList>
            <person name="Lovell J.T."/>
            <person name="Jenkins J."/>
            <person name="Shu S."/>
            <person name="Juenger T.E."/>
            <person name="Schmutz J."/>
        </authorList>
    </citation>
    <scope>NUCLEOTIDE SEQUENCE</scope>
    <source>
        <strain evidence="5">AP13</strain>
    </source>
</reference>
<evidence type="ECO:0000256" key="3">
    <source>
        <dbReference type="SAM" id="MobiDB-lite"/>
    </source>
</evidence>
<feature type="region of interest" description="Disordered" evidence="3">
    <location>
        <begin position="94"/>
        <end position="237"/>
    </location>
</feature>
<keyword evidence="1 2" id="KW-0694">RNA-binding</keyword>
<accession>A0A8T0MSZ3</accession>
<dbReference type="Pfam" id="PF05383">
    <property type="entry name" value="La"/>
    <property type="match status" value="1"/>
</dbReference>
<dbReference type="InterPro" id="IPR045180">
    <property type="entry name" value="La_dom_prot"/>
</dbReference>
<feature type="region of interest" description="Disordered" evidence="3">
    <location>
        <begin position="315"/>
        <end position="349"/>
    </location>
</feature>